<reference evidence="1" key="1">
    <citation type="journal article" date="2023" name="G3 (Bethesda)">
        <title>Whole genome assembly and annotation of the endangered Caribbean coral Acropora cervicornis.</title>
        <authorList>
            <person name="Selwyn J.D."/>
            <person name="Vollmer S.V."/>
        </authorList>
    </citation>
    <scope>NUCLEOTIDE SEQUENCE</scope>
    <source>
        <strain evidence="1">K2</strain>
    </source>
</reference>
<proteinExistence type="predicted"/>
<feature type="non-terminal residue" evidence="1">
    <location>
        <position position="1"/>
    </location>
</feature>
<sequence>VFQSEMWSEFFSSIHEHLQPTASLVKSTVLGSKADGRNFYSACFRMRIPAVYSIDWAQRMAKLSKISDHPLVSLMVSASQRLMGRPKISERLPYVL</sequence>
<keyword evidence="2" id="KW-1185">Reference proteome</keyword>
<protein>
    <submittedName>
        <fullName evidence="1">Uncharacterized protein</fullName>
    </submittedName>
</protein>
<reference evidence="1" key="2">
    <citation type="journal article" date="2023" name="Science">
        <title>Genomic signatures of disease resistance in endangered staghorn corals.</title>
        <authorList>
            <person name="Vollmer S.V."/>
            <person name="Selwyn J.D."/>
            <person name="Despard B.A."/>
            <person name="Roesel C.L."/>
        </authorList>
    </citation>
    <scope>NUCLEOTIDE SEQUENCE</scope>
    <source>
        <strain evidence="1">K2</strain>
    </source>
</reference>
<name>A0AAD9UUY1_ACRCE</name>
<dbReference type="Proteomes" id="UP001249851">
    <property type="component" value="Unassembled WGS sequence"/>
</dbReference>
<evidence type="ECO:0000313" key="2">
    <source>
        <dbReference type="Proteomes" id="UP001249851"/>
    </source>
</evidence>
<organism evidence="1 2">
    <name type="scientific">Acropora cervicornis</name>
    <name type="common">Staghorn coral</name>
    <dbReference type="NCBI Taxonomy" id="6130"/>
    <lineage>
        <taxon>Eukaryota</taxon>
        <taxon>Metazoa</taxon>
        <taxon>Cnidaria</taxon>
        <taxon>Anthozoa</taxon>
        <taxon>Hexacorallia</taxon>
        <taxon>Scleractinia</taxon>
        <taxon>Astrocoeniina</taxon>
        <taxon>Acroporidae</taxon>
        <taxon>Acropora</taxon>
    </lineage>
</organism>
<evidence type="ECO:0000313" key="1">
    <source>
        <dbReference type="EMBL" id="KAK2550607.1"/>
    </source>
</evidence>
<comment type="caution">
    <text evidence="1">The sequence shown here is derived from an EMBL/GenBank/DDBJ whole genome shotgun (WGS) entry which is preliminary data.</text>
</comment>
<dbReference type="EMBL" id="JARQWQ010000108">
    <property type="protein sequence ID" value="KAK2550607.1"/>
    <property type="molecule type" value="Genomic_DNA"/>
</dbReference>
<dbReference type="AlphaFoldDB" id="A0AAD9UUY1"/>
<accession>A0AAD9UUY1</accession>
<gene>
    <name evidence="1" type="ORF">P5673_028658</name>
</gene>